<dbReference type="CDD" id="cd06583">
    <property type="entry name" value="PGRP"/>
    <property type="match status" value="1"/>
</dbReference>
<gene>
    <name evidence="3" type="ORF">RM780_05800</name>
</gene>
<sequence>MRFDGTLITRTQWGAAPSQGVSRDFVPQGVTFHYEGNAGTIDPPDHDSCAGRVRGIQRAHLNHPTEDYNDIAYSFLICMHGVLFEGRGLGVRSGANGTAKANRAFYSVCFLAGTRTPVWPEMAAAGRATIHYLRHHGAGAQVNGHRDHVSTACPGRALANWLQADCPAFPRRNATARQRLEWASGWFHDRPGSGGERGVGDFPGAQYFGPGANNAYVTQLGRMLIQRGAGRFYTVGPGPKWSEADLRATRAFQQAQGWRGEDADGIPGPTTWRLLVTGGGRDI</sequence>
<dbReference type="InterPro" id="IPR047763">
    <property type="entry name" value="PG_bind_dom_phiBT1-type"/>
</dbReference>
<protein>
    <submittedName>
        <fullName evidence="3">Peptidoglycan-binding protein</fullName>
    </submittedName>
</protein>
<evidence type="ECO:0000259" key="2">
    <source>
        <dbReference type="SMART" id="SM00701"/>
    </source>
</evidence>
<evidence type="ECO:0000313" key="4">
    <source>
        <dbReference type="Proteomes" id="UP001183388"/>
    </source>
</evidence>
<dbReference type="EMBL" id="JAVREN010000006">
    <property type="protein sequence ID" value="MDT0306472.1"/>
    <property type="molecule type" value="Genomic_DNA"/>
</dbReference>
<dbReference type="PANTHER" id="PTHR11022">
    <property type="entry name" value="PEPTIDOGLYCAN RECOGNITION PROTEIN"/>
    <property type="match status" value="1"/>
</dbReference>
<dbReference type="SMART" id="SM00701">
    <property type="entry name" value="PGRP"/>
    <property type="match status" value="1"/>
</dbReference>
<dbReference type="InterPro" id="IPR002502">
    <property type="entry name" value="Amidase_domain"/>
</dbReference>
<evidence type="ECO:0000256" key="1">
    <source>
        <dbReference type="ARBA" id="ARBA00007553"/>
    </source>
</evidence>
<comment type="similarity">
    <text evidence="1">Belongs to the N-acetylmuramoyl-L-alanine amidase 2 family.</text>
</comment>
<dbReference type="Gene3D" id="3.40.80.10">
    <property type="entry name" value="Peptidoglycan recognition protein-like"/>
    <property type="match status" value="1"/>
</dbReference>
<dbReference type="InterPro" id="IPR036365">
    <property type="entry name" value="PGBD-like_sf"/>
</dbReference>
<dbReference type="InterPro" id="IPR036505">
    <property type="entry name" value="Amidase/PGRP_sf"/>
</dbReference>
<accession>A0ABU2L521</accession>
<evidence type="ECO:0000313" key="3">
    <source>
        <dbReference type="EMBL" id="MDT0306472.1"/>
    </source>
</evidence>
<reference evidence="4" key="1">
    <citation type="submission" date="2023-07" db="EMBL/GenBank/DDBJ databases">
        <title>30 novel species of actinomycetes from the DSMZ collection.</title>
        <authorList>
            <person name="Nouioui I."/>
        </authorList>
    </citation>
    <scope>NUCLEOTIDE SEQUENCE [LARGE SCALE GENOMIC DNA]</scope>
    <source>
        <strain evidence="4">DSM 44917</strain>
    </source>
</reference>
<organism evidence="3 4">
    <name type="scientific">Streptomyces boetiae</name>
    <dbReference type="NCBI Taxonomy" id="3075541"/>
    <lineage>
        <taxon>Bacteria</taxon>
        <taxon>Bacillati</taxon>
        <taxon>Actinomycetota</taxon>
        <taxon>Actinomycetes</taxon>
        <taxon>Kitasatosporales</taxon>
        <taxon>Streptomycetaceae</taxon>
        <taxon>Streptomyces</taxon>
    </lineage>
</organism>
<comment type="caution">
    <text evidence="3">The sequence shown here is derived from an EMBL/GenBank/DDBJ whole genome shotgun (WGS) entry which is preliminary data.</text>
</comment>
<dbReference type="InterPro" id="IPR015510">
    <property type="entry name" value="PGRP"/>
</dbReference>
<dbReference type="NCBIfam" id="NF038080">
    <property type="entry name" value="PG_bind_siph"/>
    <property type="match status" value="1"/>
</dbReference>
<proteinExistence type="inferred from homology"/>
<dbReference type="PANTHER" id="PTHR11022:SF41">
    <property type="entry name" value="PEPTIDOGLYCAN-RECOGNITION PROTEIN LC-RELATED"/>
    <property type="match status" value="1"/>
</dbReference>
<dbReference type="InterPro" id="IPR036366">
    <property type="entry name" value="PGBDSf"/>
</dbReference>
<dbReference type="Proteomes" id="UP001183388">
    <property type="component" value="Unassembled WGS sequence"/>
</dbReference>
<feature type="domain" description="Peptidoglycan recognition protein family" evidence="2">
    <location>
        <begin position="5"/>
        <end position="149"/>
    </location>
</feature>
<name>A0ABU2L521_9ACTN</name>
<keyword evidence="4" id="KW-1185">Reference proteome</keyword>
<dbReference type="SUPFAM" id="SSF55846">
    <property type="entry name" value="N-acetylmuramoyl-L-alanine amidase-like"/>
    <property type="match status" value="1"/>
</dbReference>
<dbReference type="SUPFAM" id="SSF47090">
    <property type="entry name" value="PGBD-like"/>
    <property type="match status" value="1"/>
</dbReference>
<dbReference type="InterPro" id="IPR006619">
    <property type="entry name" value="PGRP_domain_met/bac"/>
</dbReference>
<dbReference type="Gene3D" id="1.10.101.10">
    <property type="entry name" value="PGBD-like superfamily/PGBD"/>
    <property type="match status" value="1"/>
</dbReference>